<dbReference type="SUPFAM" id="SSF51695">
    <property type="entry name" value="PLC-like phosphodiesterases"/>
    <property type="match status" value="1"/>
</dbReference>
<dbReference type="EMBL" id="BAABHJ010000023">
    <property type="protein sequence ID" value="GAA4613407.1"/>
    <property type="molecule type" value="Genomic_DNA"/>
</dbReference>
<accession>A0ABP8TPQ6</accession>
<dbReference type="InterPro" id="IPR017946">
    <property type="entry name" value="PLC-like_Pdiesterase_TIM-brl"/>
</dbReference>
<feature type="chain" id="PRO_5045077864" description="GP-PDE domain-containing protein" evidence="1">
    <location>
        <begin position="21"/>
        <end position="477"/>
    </location>
</feature>
<keyword evidence="1" id="KW-0732">Signal</keyword>
<keyword evidence="4" id="KW-1185">Reference proteome</keyword>
<feature type="signal peptide" evidence="1">
    <location>
        <begin position="1"/>
        <end position="20"/>
    </location>
</feature>
<dbReference type="PANTHER" id="PTHR46211">
    <property type="entry name" value="GLYCEROPHOSPHORYL DIESTER PHOSPHODIESTERASE"/>
    <property type="match status" value="1"/>
</dbReference>
<gene>
    <name evidence="3" type="ORF">GCM10023195_57980</name>
</gene>
<dbReference type="PROSITE" id="PS51704">
    <property type="entry name" value="GP_PDE"/>
    <property type="match status" value="1"/>
</dbReference>
<reference evidence="4" key="1">
    <citation type="journal article" date="2019" name="Int. J. Syst. Evol. Microbiol.">
        <title>The Global Catalogue of Microorganisms (GCM) 10K type strain sequencing project: providing services to taxonomists for standard genome sequencing and annotation.</title>
        <authorList>
            <consortium name="The Broad Institute Genomics Platform"/>
            <consortium name="The Broad Institute Genome Sequencing Center for Infectious Disease"/>
            <person name="Wu L."/>
            <person name="Ma J."/>
        </authorList>
    </citation>
    <scope>NUCLEOTIDE SEQUENCE [LARGE SCALE GENOMIC DNA]</scope>
    <source>
        <strain evidence="4">JCM 17938</strain>
    </source>
</reference>
<name>A0ABP8TPQ6_9ACTN</name>
<protein>
    <recommendedName>
        <fullName evidence="2">GP-PDE domain-containing protein</fullName>
    </recommendedName>
</protein>
<evidence type="ECO:0000259" key="2">
    <source>
        <dbReference type="PROSITE" id="PS51704"/>
    </source>
</evidence>
<dbReference type="PANTHER" id="PTHR46211:SF1">
    <property type="entry name" value="GLYCEROPHOSPHODIESTER PHOSPHODIESTERASE, CYTOPLASMIC"/>
    <property type="match status" value="1"/>
</dbReference>
<dbReference type="Proteomes" id="UP001500212">
    <property type="component" value="Unassembled WGS sequence"/>
</dbReference>
<evidence type="ECO:0000313" key="4">
    <source>
        <dbReference type="Proteomes" id="UP001500212"/>
    </source>
</evidence>
<proteinExistence type="predicted"/>
<dbReference type="Pfam" id="PF03009">
    <property type="entry name" value="GDPD"/>
    <property type="match status" value="1"/>
</dbReference>
<feature type="domain" description="GP-PDE" evidence="2">
    <location>
        <begin position="42"/>
        <end position="275"/>
    </location>
</feature>
<evidence type="ECO:0000256" key="1">
    <source>
        <dbReference type="SAM" id="SignalP"/>
    </source>
</evidence>
<dbReference type="InterPro" id="IPR030395">
    <property type="entry name" value="GP_PDE_dom"/>
</dbReference>
<organism evidence="3 4">
    <name type="scientific">Actinoallomurus liliacearum</name>
    <dbReference type="NCBI Taxonomy" id="1080073"/>
    <lineage>
        <taxon>Bacteria</taxon>
        <taxon>Bacillati</taxon>
        <taxon>Actinomycetota</taxon>
        <taxon>Actinomycetes</taxon>
        <taxon>Streptosporangiales</taxon>
        <taxon>Thermomonosporaceae</taxon>
        <taxon>Actinoallomurus</taxon>
    </lineage>
</organism>
<comment type="caution">
    <text evidence="3">The sequence shown here is derived from an EMBL/GenBank/DDBJ whole genome shotgun (WGS) entry which is preliminary data.</text>
</comment>
<evidence type="ECO:0000313" key="3">
    <source>
        <dbReference type="EMBL" id="GAA4613407.1"/>
    </source>
</evidence>
<sequence>MLSLAAVGLTVVGSATAVQAAPFSPQRSTTRSPRLADLPQRFFIAHRNAGAFLAPENTEQALKAGVADPDADLLEFDVQVLKDGVGGVMHDPTVDRVTTGTGNVADYDSVAFQKLVIDAPSWFGGKATTTHPLLFTQVLNEFAGKKRLLAHPKTTEAMRLVIDELTRRNLTGTVMVQTFSRSDAVLAEQAGITAQVIVGGAQQATIDTPEAIKADGLKRVSVWSALPDSLIASYVKAGLTVACYDVNRQYRRDELYRLGVQGIDTNDPPYVRGDVARYRRTRDPFTTQNWWYGQISQSQYPEALGPRQRGRFIAPGWWHVNLGDYPLLALQGWAVLPKSYTLRLKMRWDSLGTDKSRWGGVYFSAVRDSAFTSADSPLNGGYLAVLRRDGTLILYRKDAGHTTRLKSVKTPVLKKGTTATLRISVTKSSVTVVRYDGPDKSITAKDSRYRGRYLYLGRYASTGHQGPGLSFGGVSIG</sequence>
<dbReference type="Gene3D" id="2.60.120.560">
    <property type="entry name" value="Exo-inulinase, domain 1"/>
    <property type="match status" value="1"/>
</dbReference>
<dbReference type="Gene3D" id="3.20.20.190">
    <property type="entry name" value="Phosphatidylinositol (PI) phosphodiesterase"/>
    <property type="match status" value="1"/>
</dbReference>